<dbReference type="WBParaSite" id="PDA_v2.g5658.t1">
    <property type="protein sequence ID" value="PDA_v2.g5658.t1"/>
    <property type="gene ID" value="PDA_v2.g5658"/>
</dbReference>
<name>A0A914QQG0_9BILA</name>
<evidence type="ECO:0000256" key="1">
    <source>
        <dbReference type="SAM" id="MobiDB-lite"/>
    </source>
</evidence>
<feature type="compositionally biased region" description="Low complexity" evidence="1">
    <location>
        <begin position="1"/>
        <end position="14"/>
    </location>
</feature>
<proteinExistence type="predicted"/>
<reference evidence="3" key="1">
    <citation type="submission" date="2022-11" db="UniProtKB">
        <authorList>
            <consortium name="WormBaseParasite"/>
        </authorList>
    </citation>
    <scope>IDENTIFICATION</scope>
</reference>
<dbReference type="AlphaFoldDB" id="A0A914QQG0"/>
<feature type="region of interest" description="Disordered" evidence="1">
    <location>
        <begin position="1"/>
        <end position="47"/>
    </location>
</feature>
<keyword evidence="2" id="KW-1185">Reference proteome</keyword>
<evidence type="ECO:0000313" key="2">
    <source>
        <dbReference type="Proteomes" id="UP000887578"/>
    </source>
</evidence>
<protein>
    <submittedName>
        <fullName evidence="3">Uncharacterized protein</fullName>
    </submittedName>
</protein>
<accession>A0A914QQG0</accession>
<evidence type="ECO:0000313" key="3">
    <source>
        <dbReference type="WBParaSite" id="PDA_v2.g5658.t1"/>
    </source>
</evidence>
<organism evidence="2 3">
    <name type="scientific">Panagrolaimus davidi</name>
    <dbReference type="NCBI Taxonomy" id="227884"/>
    <lineage>
        <taxon>Eukaryota</taxon>
        <taxon>Metazoa</taxon>
        <taxon>Ecdysozoa</taxon>
        <taxon>Nematoda</taxon>
        <taxon>Chromadorea</taxon>
        <taxon>Rhabditida</taxon>
        <taxon>Tylenchina</taxon>
        <taxon>Panagrolaimomorpha</taxon>
        <taxon>Panagrolaimoidea</taxon>
        <taxon>Panagrolaimidae</taxon>
        <taxon>Panagrolaimus</taxon>
    </lineage>
</organism>
<dbReference type="Proteomes" id="UP000887578">
    <property type="component" value="Unplaced"/>
</dbReference>
<sequence length="240" mass="27376">MSQHNSSSGSSNRSRPPRGGHGTGPGSAVLDQPSRQPQLDNRRERTKIRDRIVDFFEREGIEQGSTQLEPKMDPGTVCRGQQDFQTNAFGIKCADYPLYKYHIEISGVAADRKTRCREVFIVMKTVCTDLFINDEQHKYYYDLQSTLVTTSQLPQAHIQFSLNPVDYAGRLPLESFSRLDIEIKQCETENEVRTGDMTMAQIQDFDRYNRSHQAWIELATSQHALFNPEDICCLSGKFVS</sequence>